<reference evidence="2 3" key="1">
    <citation type="journal article" date="2018" name="New Phytol.">
        <title>Phylogenomics of Endogonaceae and evolution of mycorrhizas within Mucoromycota.</title>
        <authorList>
            <person name="Chang Y."/>
            <person name="Desiro A."/>
            <person name="Na H."/>
            <person name="Sandor L."/>
            <person name="Lipzen A."/>
            <person name="Clum A."/>
            <person name="Barry K."/>
            <person name="Grigoriev I.V."/>
            <person name="Martin F.M."/>
            <person name="Stajich J.E."/>
            <person name="Smith M.E."/>
            <person name="Bonito G."/>
            <person name="Spatafora J.W."/>
        </authorList>
    </citation>
    <scope>NUCLEOTIDE SEQUENCE [LARGE SCALE GENOMIC DNA]</scope>
    <source>
        <strain evidence="2 3">GMNB39</strain>
    </source>
</reference>
<sequence>MDWAGSTGVKMVVEERNKEKQTSNQNARYSTLGLVTETAVYHQSMEGDSQLIDQHVSLNDCQIINYRVNGTK</sequence>
<feature type="region of interest" description="Disordered" evidence="1">
    <location>
        <begin position="1"/>
        <end position="25"/>
    </location>
</feature>
<dbReference type="EMBL" id="RBNI01002940">
    <property type="protein sequence ID" value="RUP48805.1"/>
    <property type="molecule type" value="Genomic_DNA"/>
</dbReference>
<evidence type="ECO:0000256" key="1">
    <source>
        <dbReference type="SAM" id="MobiDB-lite"/>
    </source>
</evidence>
<evidence type="ECO:0000313" key="3">
    <source>
        <dbReference type="Proteomes" id="UP000268093"/>
    </source>
</evidence>
<organism evidence="2 3">
    <name type="scientific">Jimgerdemannia flammicorona</name>
    <dbReference type="NCBI Taxonomy" id="994334"/>
    <lineage>
        <taxon>Eukaryota</taxon>
        <taxon>Fungi</taxon>
        <taxon>Fungi incertae sedis</taxon>
        <taxon>Mucoromycota</taxon>
        <taxon>Mucoromycotina</taxon>
        <taxon>Endogonomycetes</taxon>
        <taxon>Endogonales</taxon>
        <taxon>Endogonaceae</taxon>
        <taxon>Jimgerdemannia</taxon>
    </lineage>
</organism>
<name>A0A433DDB7_9FUNG</name>
<dbReference type="OrthoDB" id="2113814at2759"/>
<dbReference type="GO" id="GO:0016192">
    <property type="term" value="P:vesicle-mediated transport"/>
    <property type="evidence" value="ECO:0007669"/>
    <property type="project" value="InterPro"/>
</dbReference>
<dbReference type="SUPFAM" id="SSF50989">
    <property type="entry name" value="Clathrin heavy-chain terminal domain"/>
    <property type="match status" value="1"/>
</dbReference>
<comment type="caution">
    <text evidence="2">The sequence shown here is derived from an EMBL/GenBank/DDBJ whole genome shotgun (WGS) entry which is preliminary data.</text>
</comment>
<proteinExistence type="predicted"/>
<protein>
    <submittedName>
        <fullName evidence="2">Uncharacterized protein</fullName>
    </submittedName>
</protein>
<dbReference type="GO" id="GO:0006886">
    <property type="term" value="P:intracellular protein transport"/>
    <property type="evidence" value="ECO:0007669"/>
    <property type="project" value="InterPro"/>
</dbReference>
<dbReference type="GO" id="GO:0005198">
    <property type="term" value="F:structural molecule activity"/>
    <property type="evidence" value="ECO:0007669"/>
    <property type="project" value="InterPro"/>
</dbReference>
<dbReference type="Proteomes" id="UP000268093">
    <property type="component" value="Unassembled WGS sequence"/>
</dbReference>
<dbReference type="AlphaFoldDB" id="A0A433DDB7"/>
<keyword evidence="3" id="KW-1185">Reference proteome</keyword>
<evidence type="ECO:0000313" key="2">
    <source>
        <dbReference type="EMBL" id="RUP48805.1"/>
    </source>
</evidence>
<dbReference type="GO" id="GO:0030130">
    <property type="term" value="C:clathrin coat of trans-Golgi network vesicle"/>
    <property type="evidence" value="ECO:0007669"/>
    <property type="project" value="InterPro"/>
</dbReference>
<accession>A0A433DDB7</accession>
<feature type="compositionally biased region" description="Basic and acidic residues" evidence="1">
    <location>
        <begin position="12"/>
        <end position="21"/>
    </location>
</feature>
<dbReference type="GO" id="GO:0030132">
    <property type="term" value="C:clathrin coat of coated pit"/>
    <property type="evidence" value="ECO:0007669"/>
    <property type="project" value="InterPro"/>
</dbReference>
<dbReference type="Gene3D" id="2.130.10.110">
    <property type="entry name" value="Clathrin heavy-chain terminal domain"/>
    <property type="match status" value="1"/>
</dbReference>
<gene>
    <name evidence="2" type="ORF">BC936DRAFT_143932</name>
</gene>
<dbReference type="InterPro" id="IPR016025">
    <property type="entry name" value="Clathrin_H-chain_N"/>
</dbReference>